<dbReference type="Pfam" id="PF19055">
    <property type="entry name" value="ABC2_membrane_7"/>
    <property type="match status" value="1"/>
</dbReference>
<dbReference type="PROSITE" id="PS50893">
    <property type="entry name" value="ABC_TRANSPORTER_2"/>
    <property type="match status" value="2"/>
</dbReference>
<feature type="region of interest" description="Disordered" evidence="10">
    <location>
        <begin position="1"/>
        <end position="47"/>
    </location>
</feature>
<dbReference type="Pfam" id="PF01061">
    <property type="entry name" value="ABC2_membrane"/>
    <property type="match status" value="2"/>
</dbReference>
<dbReference type="InterPro" id="IPR029481">
    <property type="entry name" value="ABC_trans_N"/>
</dbReference>
<keyword evidence="4" id="KW-1003">Cell membrane</keyword>
<feature type="transmembrane region" description="Helical" evidence="11">
    <location>
        <begin position="575"/>
        <end position="594"/>
    </location>
</feature>
<evidence type="ECO:0000256" key="10">
    <source>
        <dbReference type="SAM" id="MobiDB-lite"/>
    </source>
</evidence>
<feature type="transmembrane region" description="Helical" evidence="11">
    <location>
        <begin position="1201"/>
        <end position="1228"/>
    </location>
</feature>
<comment type="similarity">
    <text evidence="2">Belongs to the ABC transporter superfamily. ABCG family. PDR (TC 3.A.1.205) subfamily.</text>
</comment>
<dbReference type="Gene3D" id="3.40.50.300">
    <property type="entry name" value="P-loop containing nucleotide triphosphate hydrolases"/>
    <property type="match status" value="2"/>
</dbReference>
<gene>
    <name evidence="13" type="ORF">BDW59DRAFT_92747</name>
</gene>
<dbReference type="InterPro" id="IPR034003">
    <property type="entry name" value="ABCG_PDR_2"/>
</dbReference>
<feature type="transmembrane region" description="Helical" evidence="11">
    <location>
        <begin position="606"/>
        <end position="622"/>
    </location>
</feature>
<proteinExistence type="inferred from homology"/>
<keyword evidence="9 11" id="KW-0472">Membrane</keyword>
<feature type="compositionally biased region" description="Basic and acidic residues" evidence="10">
    <location>
        <begin position="7"/>
        <end position="26"/>
    </location>
</feature>
<dbReference type="CDD" id="cd03232">
    <property type="entry name" value="ABCG_PDR_domain2"/>
    <property type="match status" value="1"/>
</dbReference>
<evidence type="ECO:0000313" key="14">
    <source>
        <dbReference type="Proteomes" id="UP001610335"/>
    </source>
</evidence>
<comment type="subcellular location">
    <subcellularLocation>
        <location evidence="1">Cell membrane</location>
        <topology evidence="1">Multi-pass membrane protein</topology>
    </subcellularLocation>
</comment>
<feature type="transmembrane region" description="Helical" evidence="11">
    <location>
        <begin position="530"/>
        <end position="563"/>
    </location>
</feature>
<accession>A0ABR4IA62</accession>
<keyword evidence="5 11" id="KW-0812">Transmembrane</keyword>
<feature type="region of interest" description="Disordered" evidence="10">
    <location>
        <begin position="744"/>
        <end position="782"/>
    </location>
</feature>
<dbReference type="SMART" id="SM00382">
    <property type="entry name" value="AAA"/>
    <property type="match status" value="2"/>
</dbReference>
<evidence type="ECO:0000256" key="7">
    <source>
        <dbReference type="ARBA" id="ARBA00022840"/>
    </source>
</evidence>
<evidence type="ECO:0000256" key="8">
    <source>
        <dbReference type="ARBA" id="ARBA00022989"/>
    </source>
</evidence>
<evidence type="ECO:0000256" key="6">
    <source>
        <dbReference type="ARBA" id="ARBA00022741"/>
    </source>
</evidence>
<keyword evidence="14" id="KW-1185">Reference proteome</keyword>
<organism evidence="13 14">
    <name type="scientific">Aspergillus cavernicola</name>
    <dbReference type="NCBI Taxonomy" id="176166"/>
    <lineage>
        <taxon>Eukaryota</taxon>
        <taxon>Fungi</taxon>
        <taxon>Dikarya</taxon>
        <taxon>Ascomycota</taxon>
        <taxon>Pezizomycotina</taxon>
        <taxon>Eurotiomycetes</taxon>
        <taxon>Eurotiomycetidae</taxon>
        <taxon>Eurotiales</taxon>
        <taxon>Aspergillaceae</taxon>
        <taxon>Aspergillus</taxon>
        <taxon>Aspergillus subgen. Nidulantes</taxon>
    </lineage>
</organism>
<name>A0ABR4IA62_9EURO</name>
<dbReference type="Pfam" id="PF00005">
    <property type="entry name" value="ABC_tran"/>
    <property type="match status" value="2"/>
</dbReference>
<dbReference type="PANTHER" id="PTHR19241">
    <property type="entry name" value="ATP-BINDING CASSETTE TRANSPORTER"/>
    <property type="match status" value="1"/>
</dbReference>
<dbReference type="CDD" id="cd03233">
    <property type="entry name" value="ABCG_PDR_domain1"/>
    <property type="match status" value="1"/>
</dbReference>
<keyword evidence="8 11" id="KW-1133">Transmembrane helix</keyword>
<evidence type="ECO:0000256" key="11">
    <source>
        <dbReference type="SAM" id="Phobius"/>
    </source>
</evidence>
<evidence type="ECO:0000256" key="9">
    <source>
        <dbReference type="ARBA" id="ARBA00023136"/>
    </source>
</evidence>
<reference evidence="13 14" key="1">
    <citation type="submission" date="2024-07" db="EMBL/GenBank/DDBJ databases">
        <title>Section-level genome sequencing and comparative genomics of Aspergillus sections Usti and Cavernicolus.</title>
        <authorList>
            <consortium name="Lawrence Berkeley National Laboratory"/>
            <person name="Nybo J.L."/>
            <person name="Vesth T.C."/>
            <person name="Theobald S."/>
            <person name="Frisvad J.C."/>
            <person name="Larsen T.O."/>
            <person name="Kjaerboelling I."/>
            <person name="Rothschild-Mancinelli K."/>
            <person name="Lyhne E.K."/>
            <person name="Kogle M.E."/>
            <person name="Barry K."/>
            <person name="Clum A."/>
            <person name="Na H."/>
            <person name="Ledsgaard L."/>
            <person name="Lin J."/>
            <person name="Lipzen A."/>
            <person name="Kuo A."/>
            <person name="Riley R."/>
            <person name="Mondo S."/>
            <person name="LaButti K."/>
            <person name="Haridas S."/>
            <person name="Pangalinan J."/>
            <person name="Salamov A.A."/>
            <person name="Simmons B.A."/>
            <person name="Magnuson J.K."/>
            <person name="Chen J."/>
            <person name="Drula E."/>
            <person name="Henrissat B."/>
            <person name="Wiebenga A."/>
            <person name="Lubbers R.J."/>
            <person name="Gomes A.C."/>
            <person name="Makela M.R."/>
            <person name="Stajich J."/>
            <person name="Grigoriev I.V."/>
            <person name="Mortensen U.H."/>
            <person name="De vries R.P."/>
            <person name="Baker S.E."/>
            <person name="Andersen M.R."/>
        </authorList>
    </citation>
    <scope>NUCLEOTIDE SEQUENCE [LARGE SCALE GENOMIC DNA]</scope>
    <source>
        <strain evidence="13 14">CBS 600.67</strain>
    </source>
</reference>
<evidence type="ECO:0000259" key="12">
    <source>
        <dbReference type="PROSITE" id="PS50893"/>
    </source>
</evidence>
<dbReference type="Proteomes" id="UP001610335">
    <property type="component" value="Unassembled WGS sequence"/>
</dbReference>
<dbReference type="InterPro" id="IPR013525">
    <property type="entry name" value="ABC2_TM"/>
</dbReference>
<dbReference type="Pfam" id="PF14510">
    <property type="entry name" value="ABC_trans_N"/>
    <property type="match status" value="1"/>
</dbReference>
<dbReference type="EMBL" id="JBFXLS010000049">
    <property type="protein sequence ID" value="KAL2823842.1"/>
    <property type="molecule type" value="Genomic_DNA"/>
</dbReference>
<evidence type="ECO:0000256" key="3">
    <source>
        <dbReference type="ARBA" id="ARBA00022448"/>
    </source>
</evidence>
<dbReference type="InterPro" id="IPR003593">
    <property type="entry name" value="AAA+_ATPase"/>
</dbReference>
<protein>
    <submittedName>
        <fullName evidence="13">ABC-2 type transporter-domain-containing protein</fullName>
    </submittedName>
</protein>
<evidence type="ECO:0000313" key="13">
    <source>
        <dbReference type="EMBL" id="KAL2823842.1"/>
    </source>
</evidence>
<feature type="transmembrane region" description="Helical" evidence="11">
    <location>
        <begin position="712"/>
        <end position="733"/>
    </location>
</feature>
<feature type="transmembrane region" description="Helical" evidence="11">
    <location>
        <begin position="1240"/>
        <end position="1261"/>
    </location>
</feature>
<evidence type="ECO:0000256" key="2">
    <source>
        <dbReference type="ARBA" id="ARBA00006012"/>
    </source>
</evidence>
<feature type="transmembrane region" description="Helical" evidence="11">
    <location>
        <begin position="490"/>
        <end position="509"/>
    </location>
</feature>
<dbReference type="InterPro" id="IPR027417">
    <property type="entry name" value="P-loop_NTPase"/>
</dbReference>
<dbReference type="InterPro" id="IPR034001">
    <property type="entry name" value="ABCG_PDR_1"/>
</dbReference>
<feature type="transmembrane region" description="Helical" evidence="11">
    <location>
        <begin position="1132"/>
        <end position="1149"/>
    </location>
</feature>
<evidence type="ECO:0000256" key="5">
    <source>
        <dbReference type="ARBA" id="ARBA00022692"/>
    </source>
</evidence>
<comment type="caution">
    <text evidence="13">The sequence shown here is derived from an EMBL/GenBank/DDBJ whole genome shotgun (WGS) entry which is preliminary data.</text>
</comment>
<feature type="transmembrane region" description="Helical" evidence="11">
    <location>
        <begin position="1396"/>
        <end position="1414"/>
    </location>
</feature>
<dbReference type="InterPro" id="IPR043926">
    <property type="entry name" value="ABCG_dom"/>
</dbReference>
<evidence type="ECO:0000256" key="4">
    <source>
        <dbReference type="ARBA" id="ARBA00022475"/>
    </source>
</evidence>
<keyword evidence="3" id="KW-0813">Transport</keyword>
<dbReference type="SUPFAM" id="SSF52540">
    <property type="entry name" value="P-loop containing nucleoside triphosphate hydrolases"/>
    <property type="match status" value="2"/>
</dbReference>
<evidence type="ECO:0000256" key="1">
    <source>
        <dbReference type="ARBA" id="ARBA00004651"/>
    </source>
</evidence>
<dbReference type="InterPro" id="IPR017871">
    <property type="entry name" value="ABC_transporter-like_CS"/>
</dbReference>
<feature type="transmembrane region" description="Helical" evidence="11">
    <location>
        <begin position="1267"/>
        <end position="1289"/>
    </location>
</feature>
<keyword evidence="6" id="KW-0547">Nucleotide-binding</keyword>
<feature type="domain" description="ABC transporter" evidence="12">
    <location>
        <begin position="100"/>
        <end position="352"/>
    </location>
</feature>
<sequence length="1426" mass="158696">MSSLLVEEDKALPHGSRETVVSRDTDSTLTVLGEDSSSPTPDHNVSRADGWALMPQVKQQHEREVQSGFKRREIGVTWQNLNVEVVSAEAAVQENFLSQFNVPQLAKESRNKPPLRTILNNSHGCVKPGEMLLVLGRPGSGCTTLLKMLANQRLGYRSVEGDVRYGSLTAKEAGKYRSQIVMNTEEELFYPSLAVGETMDFATRLKVPFRLPNGVESPEAYHEENKKFLLESMGISHTVGTKVGNEFVRGVSGGERKRVSIIECLATRGSVFCWDNSTRGLDASTALEWTKAVRALTDVLGLATIVTLYQAGNSIYNLFDKVLVLDEGKEVYYGPMTQARPYMESLGFICREGSNVADFLTGITVPTERKVRTGFEARFPRNADALLEEYDKSVVKADMVGEYNYPDSELAKQRTEEFQIAVAEEKAKQLPKNSPFTVDFIDQVKTCVIRQYQILWGEKATFIIKQVSTLMQALIAGSLFYDAPNNSGGLFIKSGALFFSLLYNSLLAMAEVTESFQRRPVLIKHKSFAFFHPAAFCIAQIAADIPVLLFQVSIFSIVMYFMVGLEMSAAGFFTYWILVFATTMTMTAVFRAVGAGFKTFDDASKVSGFLISAFIMYTGYMIRKPQMHPWFVWIYWIDPLAYGFDALLSNEFHGKIIPCVGTNLVPTGPGYENAQTQSCTGVGGAIPGQNYVTGDDYLASLSYSHSHLWRNFGILWAWWVLFVVLTIVATSGWKGASENGPSLLIPRENVQKHSQSVHRDEESQPTEKNSKKLQDEGAQDSSNIDNQLVRNTSVFTWKDLCYTVKTPTGDRQLLDHVYGWVKPGMLGALMGSSGAGKTTLLDVLAQRKTDGAINGSVLVDGRPLPVSFQRSAGYCEQLDVHEAFATVREALEFSALLRQPRETPRKEKLKYVNTIIDLLELHDIADTLIGRIGAGLSVEQRKRVTIGVELVSKPSILIFLDEPTSGLDGQSAYNTVRFLRKLADVGQAVLVTIHQPSAQLFAEFDSLLLLAKGGKMVYFGDIGDNGSTVKEYFSRHGAPCPPEANPAEHMIDVVSGVLSQGRDWHDIWTSSPEHTNALKQLDDIVSDAASKPPGTVDDGHEFAMPLWQQTVIVTKRTCVAVYRNTDYINNKLALHIGSALFNGFSFWMMGESVGELQLKLFALFNFIFVAPGAIAQLQPLFIERRDIYDAREKKSRMYSWIAFVTGLIISELPYLVLCAVLYFVCFYYQTGMPTSSDKAGAVFFVMLLYEGLYTGIGQFISAYAPNAVFATLTNPLVIGTLVSFCGVLVPYAQIQVFWRYWMYWINPFNYLMGSLLVFTVFDVEVKCKDSEFATFDPPNNSTCADYLSEFMQGMGARANLVNPESTSGCQVCQYTRGSDYLYNINLTDYYYGWRDTAIVAIFVFSGYALVYGLMKLRTKASKKAEN</sequence>
<dbReference type="PROSITE" id="PS00211">
    <property type="entry name" value="ABC_TRANSPORTER_1"/>
    <property type="match status" value="1"/>
</dbReference>
<feature type="domain" description="ABC transporter" evidence="12">
    <location>
        <begin position="789"/>
        <end position="1038"/>
    </location>
</feature>
<feature type="transmembrane region" description="Helical" evidence="11">
    <location>
        <begin position="1161"/>
        <end position="1181"/>
    </location>
</feature>
<keyword evidence="7" id="KW-0067">ATP-binding</keyword>
<feature type="compositionally biased region" description="Polar residues" evidence="10">
    <location>
        <begin position="27"/>
        <end position="43"/>
    </location>
</feature>
<dbReference type="InterPro" id="IPR003439">
    <property type="entry name" value="ABC_transporter-like_ATP-bd"/>
</dbReference>
<dbReference type="InterPro" id="IPR010929">
    <property type="entry name" value="PDR_CDR_ABC"/>
</dbReference>
<dbReference type="Pfam" id="PF06422">
    <property type="entry name" value="PDR_CDR"/>
    <property type="match status" value="1"/>
</dbReference>